<accession>A0ABZ3HCV6</accession>
<keyword evidence="3 10" id="KW-0328">Glycosyltransferase</keyword>
<feature type="transmembrane region" description="Helical" evidence="8">
    <location>
        <begin position="190"/>
        <end position="208"/>
    </location>
</feature>
<evidence type="ECO:0000256" key="6">
    <source>
        <dbReference type="ARBA" id="ARBA00022989"/>
    </source>
</evidence>
<evidence type="ECO:0000256" key="3">
    <source>
        <dbReference type="ARBA" id="ARBA00022676"/>
    </source>
</evidence>
<keyword evidence="5 8" id="KW-0812">Transmembrane</keyword>
<evidence type="ECO:0000256" key="5">
    <source>
        <dbReference type="ARBA" id="ARBA00022692"/>
    </source>
</evidence>
<dbReference type="EC" id="2.4.-.-" evidence="10"/>
<dbReference type="Pfam" id="PF13231">
    <property type="entry name" value="PMT_2"/>
    <property type="match status" value="1"/>
</dbReference>
<keyword evidence="2" id="KW-1003">Cell membrane</keyword>
<feature type="transmembrane region" description="Helical" evidence="8">
    <location>
        <begin position="153"/>
        <end position="178"/>
    </location>
</feature>
<dbReference type="PANTHER" id="PTHR33908">
    <property type="entry name" value="MANNOSYLTRANSFERASE YKCB-RELATED"/>
    <property type="match status" value="1"/>
</dbReference>
<keyword evidence="6 8" id="KW-1133">Transmembrane helix</keyword>
<evidence type="ECO:0000259" key="9">
    <source>
        <dbReference type="Pfam" id="PF13231"/>
    </source>
</evidence>
<organism evidence="10 11">
    <name type="scientific">Sulfurimonas diazotrophicus</name>
    <dbReference type="NCBI Taxonomy" id="3131939"/>
    <lineage>
        <taxon>Bacteria</taxon>
        <taxon>Pseudomonadati</taxon>
        <taxon>Campylobacterota</taxon>
        <taxon>Epsilonproteobacteria</taxon>
        <taxon>Campylobacterales</taxon>
        <taxon>Sulfurimonadaceae</taxon>
        <taxon>Sulfurimonas</taxon>
    </lineage>
</organism>
<dbReference type="RefSeq" id="WP_345973535.1">
    <property type="nucleotide sequence ID" value="NZ_CP147920.1"/>
</dbReference>
<evidence type="ECO:0000256" key="1">
    <source>
        <dbReference type="ARBA" id="ARBA00004651"/>
    </source>
</evidence>
<evidence type="ECO:0000313" key="11">
    <source>
        <dbReference type="Proteomes" id="UP001447842"/>
    </source>
</evidence>
<dbReference type="InterPro" id="IPR050297">
    <property type="entry name" value="LipidA_mod_glycosyltrf_83"/>
</dbReference>
<dbReference type="Proteomes" id="UP001447842">
    <property type="component" value="Chromosome"/>
</dbReference>
<protein>
    <submittedName>
        <fullName evidence="10">Glycosyltransferase family 39 protein</fullName>
        <ecNumber evidence="10">2.4.-.-</ecNumber>
    </submittedName>
</protein>
<evidence type="ECO:0000313" key="10">
    <source>
        <dbReference type="EMBL" id="XAU16149.1"/>
    </source>
</evidence>
<feature type="transmembrane region" description="Helical" evidence="8">
    <location>
        <begin position="99"/>
        <end position="119"/>
    </location>
</feature>
<dbReference type="PANTHER" id="PTHR33908:SF11">
    <property type="entry name" value="MEMBRANE PROTEIN"/>
    <property type="match status" value="1"/>
</dbReference>
<feature type="domain" description="Glycosyltransferase RgtA/B/C/D-like" evidence="9">
    <location>
        <begin position="49"/>
        <end position="206"/>
    </location>
</feature>
<keyword evidence="11" id="KW-1185">Reference proteome</keyword>
<gene>
    <name evidence="10" type="ORF">WCY31_05425</name>
</gene>
<evidence type="ECO:0000256" key="7">
    <source>
        <dbReference type="ARBA" id="ARBA00023136"/>
    </source>
</evidence>
<evidence type="ECO:0000256" key="4">
    <source>
        <dbReference type="ARBA" id="ARBA00022679"/>
    </source>
</evidence>
<feature type="transmembrane region" description="Helical" evidence="8">
    <location>
        <begin position="69"/>
        <end position="87"/>
    </location>
</feature>
<name>A0ABZ3HCV6_9BACT</name>
<dbReference type="EMBL" id="CP147920">
    <property type="protein sequence ID" value="XAU16149.1"/>
    <property type="molecule type" value="Genomic_DNA"/>
</dbReference>
<comment type="subcellular location">
    <subcellularLocation>
        <location evidence="1">Cell membrane</location>
        <topology evidence="1">Multi-pass membrane protein</topology>
    </subcellularLocation>
</comment>
<proteinExistence type="predicted"/>
<feature type="transmembrane region" description="Helical" evidence="8">
    <location>
        <begin position="267"/>
        <end position="287"/>
    </location>
</feature>
<keyword evidence="7 8" id="KW-0472">Membrane</keyword>
<sequence>MIRTYRQTALLILLFSGLFATVYNAFVPLHGDEAYYWLWSHHLQSGYYDHPPMIAFLIALTDLVSEAEWGVRLGNVLAMSVAGWVVFRLLEELRDARTGLWGVLIFTSVVLVHAGYTIMTTDSPLILFWSLALWSTYRVITRGRTLDFVLTGLFIGAMMLSKYTSVLYLMALLLFMLLRRRDLFLSWRTWMAVGIALLVVAPMLWWNYAHDWISLLFQLHHGGEKQRIMWNWATELIGSQFAVFTPVFAGVLFYFLGKEKLFAKNDVLFFLALMTVTPLLFFLYKSLHTHIELNYTAPAYISATVLTAYILSVRGMKRTFYTGLAVALTLSLVARAGLLFWLPVVQDRMYGNKEAVAMLERHRKADDALYANHLAIAALVTYYTPDHAPVRIPTPTRYSQYDMWDDGAPYREGLYLAPEEKAAVLAERFEHVTLLDTLTVQRGLKRTKTYHLYRVSGSR</sequence>
<reference evidence="10 11" key="1">
    <citation type="submission" date="2024-03" db="EMBL/GenBank/DDBJ databases">
        <title>Sulfurimonas sp. HSL3-1.</title>
        <authorList>
            <person name="Wang S."/>
        </authorList>
    </citation>
    <scope>NUCLEOTIDE SEQUENCE [LARGE SCALE GENOMIC DNA]</scope>
    <source>
        <strain evidence="10 11">HSL3-1</strain>
    </source>
</reference>
<dbReference type="GO" id="GO:0016757">
    <property type="term" value="F:glycosyltransferase activity"/>
    <property type="evidence" value="ECO:0007669"/>
    <property type="project" value="UniProtKB-KW"/>
</dbReference>
<evidence type="ECO:0000256" key="2">
    <source>
        <dbReference type="ARBA" id="ARBA00022475"/>
    </source>
</evidence>
<dbReference type="InterPro" id="IPR038731">
    <property type="entry name" value="RgtA/B/C-like"/>
</dbReference>
<keyword evidence="4 10" id="KW-0808">Transferase</keyword>
<feature type="transmembrane region" description="Helical" evidence="8">
    <location>
        <begin position="228"/>
        <end position="255"/>
    </location>
</feature>
<feature type="transmembrane region" description="Helical" evidence="8">
    <location>
        <begin position="293"/>
        <end position="313"/>
    </location>
</feature>
<feature type="transmembrane region" description="Helical" evidence="8">
    <location>
        <begin position="320"/>
        <end position="342"/>
    </location>
</feature>
<evidence type="ECO:0000256" key="8">
    <source>
        <dbReference type="SAM" id="Phobius"/>
    </source>
</evidence>